<reference evidence="1" key="1">
    <citation type="submission" date="2022-05" db="EMBL/GenBank/DDBJ databases">
        <title>Chromosome-level genome of Chaenocephalus aceratus.</title>
        <authorList>
            <person name="Park H."/>
        </authorList>
    </citation>
    <scope>NUCLEOTIDE SEQUENCE</scope>
    <source>
        <strain evidence="1">KU_202001</strain>
    </source>
</reference>
<dbReference type="Proteomes" id="UP001057452">
    <property type="component" value="Chromosome 22"/>
</dbReference>
<keyword evidence="2" id="KW-1185">Reference proteome</keyword>
<feature type="non-terminal residue" evidence="1">
    <location>
        <position position="111"/>
    </location>
</feature>
<name>A0ACB9WGX8_CHAAC</name>
<accession>A0ACB9WGX8</accession>
<comment type="caution">
    <text evidence="1">The sequence shown here is derived from an EMBL/GenBank/DDBJ whole genome shotgun (WGS) entry which is preliminary data.</text>
</comment>
<protein>
    <submittedName>
        <fullName evidence="1">Uncharacterized protein</fullName>
    </submittedName>
</protein>
<evidence type="ECO:0000313" key="1">
    <source>
        <dbReference type="EMBL" id="KAI4812382.1"/>
    </source>
</evidence>
<organism evidence="1 2">
    <name type="scientific">Chaenocephalus aceratus</name>
    <name type="common">Blackfin icefish</name>
    <name type="synonym">Chaenichthys aceratus</name>
    <dbReference type="NCBI Taxonomy" id="36190"/>
    <lineage>
        <taxon>Eukaryota</taxon>
        <taxon>Metazoa</taxon>
        <taxon>Chordata</taxon>
        <taxon>Craniata</taxon>
        <taxon>Vertebrata</taxon>
        <taxon>Euteleostomi</taxon>
        <taxon>Actinopterygii</taxon>
        <taxon>Neopterygii</taxon>
        <taxon>Teleostei</taxon>
        <taxon>Neoteleostei</taxon>
        <taxon>Acanthomorphata</taxon>
        <taxon>Eupercaria</taxon>
        <taxon>Perciformes</taxon>
        <taxon>Notothenioidei</taxon>
        <taxon>Channichthyidae</taxon>
        <taxon>Chaenocephalus</taxon>
    </lineage>
</organism>
<sequence length="111" mass="11825">MRQKARLAAWLLALDLAALCQGNADRQACLSQPIRASMCSPGPEGQLCAQTGATDRGHRPCEAGPGVTLFVRLKDSKSAESNLCNLSNRKSNGPASDPPYQALCITSIKRQ</sequence>
<dbReference type="EMBL" id="CM043806">
    <property type="protein sequence ID" value="KAI4812382.1"/>
    <property type="molecule type" value="Genomic_DNA"/>
</dbReference>
<gene>
    <name evidence="1" type="ORF">KUCAC02_023780</name>
</gene>
<proteinExistence type="predicted"/>
<evidence type="ECO:0000313" key="2">
    <source>
        <dbReference type="Proteomes" id="UP001057452"/>
    </source>
</evidence>